<feature type="region of interest" description="Disordered" evidence="1">
    <location>
        <begin position="259"/>
        <end position="295"/>
    </location>
</feature>
<gene>
    <name evidence="3" type="ORF">ACFOUW_24775</name>
</gene>
<evidence type="ECO:0000256" key="1">
    <source>
        <dbReference type="SAM" id="MobiDB-lite"/>
    </source>
</evidence>
<dbReference type="EMBL" id="JBHRZH010000022">
    <property type="protein sequence ID" value="MFC3764072.1"/>
    <property type="molecule type" value="Genomic_DNA"/>
</dbReference>
<proteinExistence type="predicted"/>
<organism evidence="3 4">
    <name type="scientific">Tenggerimyces flavus</name>
    <dbReference type="NCBI Taxonomy" id="1708749"/>
    <lineage>
        <taxon>Bacteria</taxon>
        <taxon>Bacillati</taxon>
        <taxon>Actinomycetota</taxon>
        <taxon>Actinomycetes</taxon>
        <taxon>Propionibacteriales</taxon>
        <taxon>Nocardioidaceae</taxon>
        <taxon>Tenggerimyces</taxon>
    </lineage>
</organism>
<protein>
    <submittedName>
        <fullName evidence="3">Outer membrane lipoprotein carrier protein LolA</fullName>
    </submittedName>
</protein>
<dbReference type="SUPFAM" id="SSF89392">
    <property type="entry name" value="Prokaryotic lipoproteins and lipoprotein localization factors"/>
    <property type="match status" value="1"/>
</dbReference>
<keyword evidence="3" id="KW-0449">Lipoprotein</keyword>
<evidence type="ECO:0000259" key="2">
    <source>
        <dbReference type="Pfam" id="PF03888"/>
    </source>
</evidence>
<name>A0ABV7YGC8_9ACTN</name>
<evidence type="ECO:0000313" key="4">
    <source>
        <dbReference type="Proteomes" id="UP001595699"/>
    </source>
</evidence>
<dbReference type="Pfam" id="PF03888">
    <property type="entry name" value="MucB_RseB"/>
    <property type="match status" value="1"/>
</dbReference>
<reference evidence="4" key="1">
    <citation type="journal article" date="2019" name="Int. J. Syst. Evol. Microbiol.">
        <title>The Global Catalogue of Microorganisms (GCM) 10K type strain sequencing project: providing services to taxonomists for standard genome sequencing and annotation.</title>
        <authorList>
            <consortium name="The Broad Institute Genomics Platform"/>
            <consortium name="The Broad Institute Genome Sequencing Center for Infectious Disease"/>
            <person name="Wu L."/>
            <person name="Ma J."/>
        </authorList>
    </citation>
    <scope>NUCLEOTIDE SEQUENCE [LARGE SCALE GENOMIC DNA]</scope>
    <source>
        <strain evidence="4">CGMCC 4.7241</strain>
    </source>
</reference>
<comment type="caution">
    <text evidence="3">The sequence shown here is derived from an EMBL/GenBank/DDBJ whole genome shotgun (WGS) entry which is preliminary data.</text>
</comment>
<dbReference type="PANTHER" id="PTHR37507:SF2">
    <property type="entry name" value="SPORULATION PROTEIN YDCC"/>
    <property type="match status" value="1"/>
</dbReference>
<dbReference type="InterPro" id="IPR052944">
    <property type="entry name" value="Sporulation_related"/>
</dbReference>
<accession>A0ABV7YGC8</accession>
<dbReference type="PANTHER" id="PTHR37507">
    <property type="entry name" value="SPORULATION PROTEIN YDCC"/>
    <property type="match status" value="1"/>
</dbReference>
<dbReference type="Proteomes" id="UP001595699">
    <property type="component" value="Unassembled WGS sequence"/>
</dbReference>
<keyword evidence="4" id="KW-1185">Reference proteome</keyword>
<feature type="region of interest" description="Disordered" evidence="1">
    <location>
        <begin position="141"/>
        <end position="164"/>
    </location>
</feature>
<dbReference type="Gene3D" id="2.50.20.10">
    <property type="entry name" value="Lipoprotein localisation LolA/LolB/LppX"/>
    <property type="match status" value="1"/>
</dbReference>
<sequence length="377" mass="39324">MFASRPALRWVVPAGVLAATFAIGLGGSLLNADAAGSLPPRTAGQLLVDVQEAAVDGFSGTVVQRADLGIPALPSIQGGGPMGGGDTELQSLVSGSHTLRVWYGGPTKTRIALLGTLGESDIINNGRDVWTWSSRENAATHIRLPASPDKAKDKQDLPTDLPKTPQEAAERTLAALDPTTKVTTSGTGRVAGRDVYELILTPRDTSSLVGQIRLALDGENKIPLRVQVFPKSSGEPAFEVAFTQVSFVQPGEEQFTFKPPAGVKVTEETAPSDTGKREHATPEKPEKQGPPDGMRVIGKGWTSVLVAKTGSTPSASGGDGPEDALGGYLTSLPRASGSWGSGYLLKGKLFTALLTDDGRLVAGLVTPERLYAVAAQK</sequence>
<feature type="compositionally biased region" description="Basic and acidic residues" evidence="1">
    <location>
        <begin position="274"/>
        <end position="289"/>
    </location>
</feature>
<feature type="domain" description="MucB/RseB N-terminal" evidence="2">
    <location>
        <begin position="146"/>
        <end position="249"/>
    </location>
</feature>
<dbReference type="InterPro" id="IPR033434">
    <property type="entry name" value="MucB/RseB_N"/>
</dbReference>
<evidence type="ECO:0000313" key="3">
    <source>
        <dbReference type="EMBL" id="MFC3764072.1"/>
    </source>
</evidence>
<dbReference type="InterPro" id="IPR029046">
    <property type="entry name" value="LolA/LolB/LppX"/>
</dbReference>
<dbReference type="RefSeq" id="WP_205116080.1">
    <property type="nucleotide sequence ID" value="NZ_JAFBCM010000001.1"/>
</dbReference>